<feature type="binding site" evidence="9">
    <location>
        <position position="73"/>
    </location>
    <ligand>
        <name>Cu cation</name>
        <dbReference type="ChEBI" id="CHEBI:23378"/>
    </ligand>
</feature>
<dbReference type="GO" id="GO:0042597">
    <property type="term" value="C:periplasmic space"/>
    <property type="evidence" value="ECO:0007669"/>
    <property type="project" value="UniProtKB-SubCell"/>
</dbReference>
<keyword evidence="13" id="KW-1185">Reference proteome</keyword>
<comment type="subcellular location">
    <subcellularLocation>
        <location evidence="1">Periplasm</location>
    </subcellularLocation>
</comment>
<feature type="chain" id="PRO_5015943618" description="Pseudoazurin" evidence="10">
    <location>
        <begin position="26"/>
        <end position="168"/>
    </location>
</feature>
<feature type="binding site" evidence="9">
    <location>
        <position position="114"/>
    </location>
    <ligand>
        <name>Cu cation</name>
        <dbReference type="ChEBI" id="CHEBI:23378"/>
    </ligand>
</feature>
<evidence type="ECO:0000256" key="8">
    <source>
        <dbReference type="NCBIfam" id="TIGR02375"/>
    </source>
</evidence>
<dbReference type="InterPro" id="IPR008972">
    <property type="entry name" value="Cupredoxin"/>
</dbReference>
<evidence type="ECO:0000256" key="1">
    <source>
        <dbReference type="ARBA" id="ARBA00004418"/>
    </source>
</evidence>
<evidence type="ECO:0000313" key="13">
    <source>
        <dbReference type="Proteomes" id="UP000249364"/>
    </source>
</evidence>
<dbReference type="InterPro" id="IPR012745">
    <property type="entry name" value="Pseudoazurin"/>
</dbReference>
<protein>
    <recommendedName>
        <fullName evidence="2 8">Pseudoazurin</fullName>
    </recommendedName>
</protein>
<dbReference type="PRINTS" id="PR00156">
    <property type="entry name" value="COPPERBLUE"/>
</dbReference>
<evidence type="ECO:0000256" key="4">
    <source>
        <dbReference type="ARBA" id="ARBA00022723"/>
    </source>
</evidence>
<dbReference type="STRING" id="121821.GCA_001870675_00242"/>
<dbReference type="AlphaFoldDB" id="A0A2W7QCF6"/>
<sequence length="168" mass="18336">MKQTRRQHLVMIGGAMAATVASSHAALASGEMHEIDMLNVDPDDRQQRMLFKPAIVRVQPGDSIKFLATDRGHNAQSIDGMTPEGAEAFSGRINEEIEITLDVEGTYGYICQPHQTMGMIGFILVGDFTTNLEDVRTAAGALRGRDTTRRVEEYLAEIDAIATEEGLA</sequence>
<dbReference type="PROSITE" id="PS00196">
    <property type="entry name" value="COPPER_BLUE"/>
    <property type="match status" value="1"/>
</dbReference>
<dbReference type="PRINTS" id="PR00155">
    <property type="entry name" value="AMICYANIN"/>
</dbReference>
<evidence type="ECO:0000256" key="9">
    <source>
        <dbReference type="PIRSR" id="PIRSR602386-1"/>
    </source>
</evidence>
<evidence type="ECO:0000256" key="5">
    <source>
        <dbReference type="ARBA" id="ARBA00022764"/>
    </source>
</evidence>
<keyword evidence="4 9" id="KW-0479">Metal-binding</keyword>
<dbReference type="GO" id="GO:0005507">
    <property type="term" value="F:copper ion binding"/>
    <property type="evidence" value="ECO:0007669"/>
    <property type="project" value="UniProtKB-UniRule"/>
</dbReference>
<comment type="caution">
    <text evidence="12">The sequence shown here is derived from an EMBL/GenBank/DDBJ whole genome shotgun (WGS) entry which is preliminary data.</text>
</comment>
<dbReference type="EMBL" id="QKZQ01000005">
    <property type="protein sequence ID" value="PZX45891.1"/>
    <property type="molecule type" value="Genomic_DNA"/>
</dbReference>
<feature type="domain" description="Blue (type 1) copper" evidence="11">
    <location>
        <begin position="45"/>
        <end position="125"/>
    </location>
</feature>
<dbReference type="InterPro" id="IPR002386">
    <property type="entry name" value="Amicyanin/Pseudoazurin"/>
</dbReference>
<keyword evidence="6" id="KW-0249">Electron transport</keyword>
<comment type="cofactor">
    <cofactor evidence="9">
        <name>Cu cation</name>
        <dbReference type="ChEBI" id="CHEBI:23378"/>
    </cofactor>
    <text evidence="9">Binds 1 copper ion per subunit.</text>
</comment>
<keyword evidence="5" id="KW-0574">Periplasm</keyword>
<evidence type="ECO:0000256" key="6">
    <source>
        <dbReference type="ARBA" id="ARBA00022982"/>
    </source>
</evidence>
<reference evidence="12 13" key="1">
    <citation type="submission" date="2018-06" db="EMBL/GenBank/DDBJ databases">
        <title>Genomic Encyclopedia of Archaeal and Bacterial Type Strains, Phase II (KMG-II): from individual species to whole genera.</title>
        <authorList>
            <person name="Goeker M."/>
        </authorList>
    </citation>
    <scope>NUCLEOTIDE SEQUENCE [LARGE SCALE GENOMIC DNA]</scope>
    <source>
        <strain evidence="12 13">DSM 13087</strain>
    </source>
</reference>
<proteinExistence type="predicted"/>
<keyword evidence="7 9" id="KW-0186">Copper</keyword>
<gene>
    <name evidence="12" type="ORF">LY56_01454</name>
</gene>
<evidence type="ECO:0000256" key="7">
    <source>
        <dbReference type="ARBA" id="ARBA00023008"/>
    </source>
</evidence>
<dbReference type="NCBIfam" id="TIGR02375">
    <property type="entry name" value="pseudoazurin"/>
    <property type="match status" value="1"/>
</dbReference>
<dbReference type="Gene3D" id="2.60.40.420">
    <property type="entry name" value="Cupredoxins - blue copper proteins"/>
    <property type="match status" value="1"/>
</dbReference>
<dbReference type="Pfam" id="PF00127">
    <property type="entry name" value="Copper-bind"/>
    <property type="match status" value="1"/>
</dbReference>
<feature type="binding site" evidence="9">
    <location>
        <position position="111"/>
    </location>
    <ligand>
        <name>Cu cation</name>
        <dbReference type="ChEBI" id="CHEBI:23378"/>
    </ligand>
</feature>
<feature type="binding site" evidence="9">
    <location>
        <position position="119"/>
    </location>
    <ligand>
        <name>Cu cation</name>
        <dbReference type="ChEBI" id="CHEBI:23378"/>
    </ligand>
</feature>
<dbReference type="Proteomes" id="UP000249364">
    <property type="component" value="Unassembled WGS sequence"/>
</dbReference>
<keyword evidence="3" id="KW-0813">Transport</keyword>
<feature type="signal peptide" evidence="10">
    <location>
        <begin position="1"/>
        <end position="25"/>
    </location>
</feature>
<dbReference type="OrthoDB" id="7510199at2"/>
<dbReference type="GO" id="GO:0009055">
    <property type="term" value="F:electron transfer activity"/>
    <property type="evidence" value="ECO:0007669"/>
    <property type="project" value="InterPro"/>
</dbReference>
<dbReference type="RefSeq" id="WP_084386063.1">
    <property type="nucleotide sequence ID" value="NZ_MEHT01000001.1"/>
</dbReference>
<evidence type="ECO:0000259" key="11">
    <source>
        <dbReference type="Pfam" id="PF00127"/>
    </source>
</evidence>
<accession>A0A2W7QCF6</accession>
<evidence type="ECO:0000313" key="12">
    <source>
        <dbReference type="EMBL" id="PZX45891.1"/>
    </source>
</evidence>
<dbReference type="CDD" id="cd04218">
    <property type="entry name" value="Pseudoazurin"/>
    <property type="match status" value="1"/>
</dbReference>
<evidence type="ECO:0000256" key="10">
    <source>
        <dbReference type="SAM" id="SignalP"/>
    </source>
</evidence>
<dbReference type="SUPFAM" id="SSF49503">
    <property type="entry name" value="Cupredoxins"/>
    <property type="match status" value="1"/>
</dbReference>
<dbReference type="InterPro" id="IPR028871">
    <property type="entry name" value="BlueCu_1_BS"/>
</dbReference>
<evidence type="ECO:0000256" key="2">
    <source>
        <dbReference type="ARBA" id="ARBA00016984"/>
    </source>
</evidence>
<keyword evidence="10" id="KW-0732">Signal</keyword>
<name>A0A2W7QCF6_9RHOB</name>
<evidence type="ECO:0000256" key="3">
    <source>
        <dbReference type="ARBA" id="ARBA00022448"/>
    </source>
</evidence>
<dbReference type="InterPro" id="IPR001235">
    <property type="entry name" value="Copper_blue_Plastocyanin"/>
</dbReference>
<dbReference type="InterPro" id="IPR000923">
    <property type="entry name" value="BlueCu_1"/>
</dbReference>
<organism evidence="12 13">
    <name type="scientific">Roseinatronobacter thiooxidans</name>
    <dbReference type="NCBI Taxonomy" id="121821"/>
    <lineage>
        <taxon>Bacteria</taxon>
        <taxon>Pseudomonadati</taxon>
        <taxon>Pseudomonadota</taxon>
        <taxon>Alphaproteobacteria</taxon>
        <taxon>Rhodobacterales</taxon>
        <taxon>Paracoccaceae</taxon>
        <taxon>Roseinatronobacter</taxon>
    </lineage>
</organism>